<dbReference type="EMBL" id="MCIF01000002">
    <property type="protein sequence ID" value="RAQ94111.1"/>
    <property type="molecule type" value="Genomic_DNA"/>
</dbReference>
<organism evidence="2 3">
    <name type="scientific">Thermogemmatispora tikiterensis</name>
    <dbReference type="NCBI Taxonomy" id="1825093"/>
    <lineage>
        <taxon>Bacteria</taxon>
        <taxon>Bacillati</taxon>
        <taxon>Chloroflexota</taxon>
        <taxon>Ktedonobacteria</taxon>
        <taxon>Thermogemmatisporales</taxon>
        <taxon>Thermogemmatisporaceae</taxon>
        <taxon>Thermogemmatispora</taxon>
    </lineage>
</organism>
<accession>A0A328VBI5</accession>
<protein>
    <submittedName>
        <fullName evidence="2">Uncharacterized protein</fullName>
    </submittedName>
</protein>
<proteinExistence type="predicted"/>
<dbReference type="RefSeq" id="WP_112425753.1">
    <property type="nucleotide sequence ID" value="NZ_MCIF01000002.1"/>
</dbReference>
<comment type="caution">
    <text evidence="2">The sequence shown here is derived from an EMBL/GenBank/DDBJ whole genome shotgun (WGS) entry which is preliminary data.</text>
</comment>
<evidence type="ECO:0000313" key="2">
    <source>
        <dbReference type="EMBL" id="RAQ94111.1"/>
    </source>
</evidence>
<evidence type="ECO:0000256" key="1">
    <source>
        <dbReference type="SAM" id="MobiDB-lite"/>
    </source>
</evidence>
<reference evidence="2 3" key="1">
    <citation type="submission" date="2016-08" db="EMBL/GenBank/DDBJ databases">
        <title>Analysis of Carbohydrate Active Enzymes in Thermogemmatispora T81 Reveals Carbohydrate Degradation Ability.</title>
        <authorList>
            <person name="Tomazini A."/>
            <person name="Lal S."/>
            <person name="Stott M."/>
            <person name="Henrissat B."/>
            <person name="Polikarpov I."/>
            <person name="Sparling R."/>
            <person name="Levin D.B."/>
        </authorList>
    </citation>
    <scope>NUCLEOTIDE SEQUENCE [LARGE SCALE GENOMIC DNA]</scope>
    <source>
        <strain evidence="2 3">T81</strain>
    </source>
</reference>
<dbReference type="Proteomes" id="UP000248706">
    <property type="component" value="Unassembled WGS sequence"/>
</dbReference>
<dbReference type="AlphaFoldDB" id="A0A328VBI5"/>
<evidence type="ECO:0000313" key="3">
    <source>
        <dbReference type="Proteomes" id="UP000248706"/>
    </source>
</evidence>
<dbReference type="OrthoDB" id="8478704at2"/>
<name>A0A328VBI5_9CHLR</name>
<gene>
    <name evidence="2" type="ORF">A4R35_01110</name>
</gene>
<feature type="region of interest" description="Disordered" evidence="1">
    <location>
        <begin position="100"/>
        <end position="119"/>
    </location>
</feature>
<keyword evidence="3" id="KW-1185">Reference proteome</keyword>
<sequence length="119" mass="12902">MRRFFAVLILVVMAPMVAELLWGATLISRSASLISQVPLSGAGALWSIVFPSHLFDAADWDTRIFGTKGTCFLTAGLLSPAWDAPSNQRIVLLTVEQASTRWQPSAQRSQIGPLSTDLS</sequence>